<sequence>MSPSGCAFPFGRHFIRDLMASSAWHPGLCWTCSSRAGYQKNTATVCAPSPVPRGRPIWNASNCRGTALWQALAGAERSV</sequence>
<dbReference type="AlphaFoldDB" id="A0A0A8YHU5"/>
<protein>
    <submittedName>
        <fullName evidence="1">Uncharacterized protein</fullName>
    </submittedName>
</protein>
<name>A0A0A8YHU5_ARUDO</name>
<organism evidence="1">
    <name type="scientific">Arundo donax</name>
    <name type="common">Giant reed</name>
    <name type="synonym">Donax arundinaceus</name>
    <dbReference type="NCBI Taxonomy" id="35708"/>
    <lineage>
        <taxon>Eukaryota</taxon>
        <taxon>Viridiplantae</taxon>
        <taxon>Streptophyta</taxon>
        <taxon>Embryophyta</taxon>
        <taxon>Tracheophyta</taxon>
        <taxon>Spermatophyta</taxon>
        <taxon>Magnoliopsida</taxon>
        <taxon>Liliopsida</taxon>
        <taxon>Poales</taxon>
        <taxon>Poaceae</taxon>
        <taxon>PACMAD clade</taxon>
        <taxon>Arundinoideae</taxon>
        <taxon>Arundineae</taxon>
        <taxon>Arundo</taxon>
    </lineage>
</organism>
<reference evidence="1" key="1">
    <citation type="submission" date="2014-09" db="EMBL/GenBank/DDBJ databases">
        <authorList>
            <person name="Magalhaes I.L.F."/>
            <person name="Oliveira U."/>
            <person name="Santos F.R."/>
            <person name="Vidigal T.H.D.A."/>
            <person name="Brescovit A.D."/>
            <person name="Santos A.J."/>
        </authorList>
    </citation>
    <scope>NUCLEOTIDE SEQUENCE</scope>
    <source>
        <tissue evidence="1">Shoot tissue taken approximately 20 cm above the soil surface</tissue>
    </source>
</reference>
<accession>A0A0A8YHU5</accession>
<evidence type="ECO:0000313" key="1">
    <source>
        <dbReference type="EMBL" id="JAD25566.1"/>
    </source>
</evidence>
<proteinExistence type="predicted"/>
<dbReference type="EMBL" id="GBRH01272329">
    <property type="protein sequence ID" value="JAD25566.1"/>
    <property type="molecule type" value="Transcribed_RNA"/>
</dbReference>
<reference evidence="1" key="2">
    <citation type="journal article" date="2015" name="Data Brief">
        <title>Shoot transcriptome of the giant reed, Arundo donax.</title>
        <authorList>
            <person name="Barrero R.A."/>
            <person name="Guerrero F.D."/>
            <person name="Moolhuijzen P."/>
            <person name="Goolsby J.A."/>
            <person name="Tidwell J."/>
            <person name="Bellgard S.E."/>
            <person name="Bellgard M.I."/>
        </authorList>
    </citation>
    <scope>NUCLEOTIDE SEQUENCE</scope>
    <source>
        <tissue evidence="1">Shoot tissue taken approximately 20 cm above the soil surface</tissue>
    </source>
</reference>